<dbReference type="Pfam" id="PF03009">
    <property type="entry name" value="GDPD"/>
    <property type="match status" value="1"/>
</dbReference>
<feature type="domain" description="CBM20" evidence="3">
    <location>
        <begin position="18"/>
        <end position="136"/>
    </location>
</feature>
<dbReference type="InterPro" id="IPR002044">
    <property type="entry name" value="CBM20"/>
</dbReference>
<dbReference type="InterPro" id="IPR017946">
    <property type="entry name" value="PLC-like_Pdiesterase_TIM-brl"/>
</dbReference>
<evidence type="ECO:0000313" key="6">
    <source>
        <dbReference type="RefSeq" id="XP_014661600.1"/>
    </source>
</evidence>
<evidence type="ECO:0000256" key="1">
    <source>
        <dbReference type="ARBA" id="ARBA00022801"/>
    </source>
</evidence>
<evidence type="ECO:0000259" key="3">
    <source>
        <dbReference type="PROSITE" id="PS51166"/>
    </source>
</evidence>
<feature type="region of interest" description="Disordered" evidence="2">
    <location>
        <begin position="685"/>
        <end position="705"/>
    </location>
</feature>
<dbReference type="SMART" id="SM01065">
    <property type="entry name" value="CBM_2"/>
    <property type="match status" value="1"/>
</dbReference>
<evidence type="ECO:0000313" key="5">
    <source>
        <dbReference type="Proteomes" id="UP000695022"/>
    </source>
</evidence>
<dbReference type="PANTHER" id="PTHR22958">
    <property type="entry name" value="GLYCEROPHOSPHORYL DIESTER PHOSPHODIESTERASE"/>
    <property type="match status" value="1"/>
</dbReference>
<dbReference type="Proteomes" id="UP000695022">
    <property type="component" value="Unplaced"/>
</dbReference>
<accession>A0ABM1DNS9</accession>
<dbReference type="PROSITE" id="PS51704">
    <property type="entry name" value="GP_PDE"/>
    <property type="match status" value="1"/>
</dbReference>
<proteinExistence type="predicted"/>
<dbReference type="InterPro" id="IPR057506">
    <property type="entry name" value="C2_GPCPD1"/>
</dbReference>
<keyword evidence="1" id="KW-0378">Hydrolase</keyword>
<evidence type="ECO:0000259" key="4">
    <source>
        <dbReference type="PROSITE" id="PS51704"/>
    </source>
</evidence>
<keyword evidence="5" id="KW-1185">Reference proteome</keyword>
<dbReference type="InterPro" id="IPR030395">
    <property type="entry name" value="GP_PDE_dom"/>
</dbReference>
<dbReference type="RefSeq" id="XP_014661600.1">
    <property type="nucleotide sequence ID" value="XM_014806114.1"/>
</dbReference>
<dbReference type="Gene3D" id="2.60.40.10">
    <property type="entry name" value="Immunoglobulins"/>
    <property type="match status" value="1"/>
</dbReference>
<gene>
    <name evidence="6" type="primary">LOC106804780</name>
</gene>
<dbReference type="InterPro" id="IPR051578">
    <property type="entry name" value="GDPD"/>
</dbReference>
<dbReference type="PANTHER" id="PTHR22958:SF1">
    <property type="entry name" value="GLYCEROPHOSPHOCHOLINE PHOSPHODIESTERASE GPCPD1"/>
    <property type="match status" value="1"/>
</dbReference>
<dbReference type="SUPFAM" id="SSF51695">
    <property type="entry name" value="PLC-like phosphodiesterases"/>
    <property type="match status" value="1"/>
</dbReference>
<feature type="compositionally biased region" description="Acidic residues" evidence="2">
    <location>
        <begin position="695"/>
        <end position="705"/>
    </location>
</feature>
<dbReference type="InterPro" id="IPR013783">
    <property type="entry name" value="Ig-like_fold"/>
</dbReference>
<dbReference type="Pfam" id="PF00686">
    <property type="entry name" value="CBM_20"/>
    <property type="match status" value="1"/>
</dbReference>
<protein>
    <submittedName>
        <fullName evidence="6">Glycerophosphocholine phosphodiesterase GPCPD1-like isoform X1</fullName>
    </submittedName>
</protein>
<sequence>MHKEQHLCSIDIGSDYNTTIMNMVDVAINVTVDTNPLEVVCIVGGCAELGNWKPQLAVQLQKQEGVQRESWTCVVSLVEGAIIEYRYMVAVFVDLPPDESNESGDHVVVVKKWETFVRPRTICPKAGAAVLEEFGNYGGNYQVGPGWLTGLTEVRLDFKNNPIHMWKTHHKRRKYMIKVTAMDLRHKEHHGSFDDEDDSGLQALSGPCSDVLISVLNSEDDYIYRQQEQFGRLYEVGDYIVFKAHTFCPTVTAFTVDFYEYNPFDDTSIPEHKGFAYILPMTMKDMHRISHVPITGVGHIPLGQLTVEYLVVTPLPSQLCNMRTTYKHHWKRTRRPLDVGHRGVGSSYVLSGTAVVRENTIASLNKAGSHGADFVEFDVQLSKDLVPIVFHDFTVCIAMKKRRNTSISYGSHGRRDSSEQDDELYKIPVKDLTVAQLQQLKLSHSEHTQMELHTDEAENISLTSGCSDGSNDIDFHDDNCSFATLEETLKRVNIHVGFNIEVKYPMETVGGTKELDVPYFEKNLYTDALLKTVLEHGGTRRIILSTFEPDIAIMMQLKQHTYPVMLLTMGDTTGSDAYTDIRTHCISMSVNFSICEKLLGMCVYMGDVETQWDKIEEGKNAGLVLFGWGVDEYSQVNHLKESGLDGVIFDRINEFKNGVDHQANVFMIESREKMRRQLAEEGKLIKHTHVHDSTDNSEPEDVEME</sequence>
<reference evidence="6" key="1">
    <citation type="submission" date="2025-08" db="UniProtKB">
        <authorList>
            <consortium name="RefSeq"/>
        </authorList>
    </citation>
    <scope>IDENTIFICATION</scope>
</reference>
<organism evidence="5 6">
    <name type="scientific">Priapulus caudatus</name>
    <name type="common">Priapulid worm</name>
    <dbReference type="NCBI Taxonomy" id="37621"/>
    <lineage>
        <taxon>Eukaryota</taxon>
        <taxon>Metazoa</taxon>
        <taxon>Ecdysozoa</taxon>
        <taxon>Scalidophora</taxon>
        <taxon>Priapulida</taxon>
        <taxon>Priapulimorpha</taxon>
        <taxon>Priapulimorphida</taxon>
        <taxon>Priapulidae</taxon>
        <taxon>Priapulus</taxon>
    </lineage>
</organism>
<feature type="compositionally biased region" description="Basic and acidic residues" evidence="2">
    <location>
        <begin position="685"/>
        <end position="694"/>
    </location>
</feature>
<dbReference type="InterPro" id="IPR013784">
    <property type="entry name" value="Carb-bd-like_fold"/>
</dbReference>
<feature type="domain" description="GP-PDE" evidence="4">
    <location>
        <begin position="336"/>
        <end position="659"/>
    </location>
</feature>
<dbReference type="GeneID" id="106804780"/>
<dbReference type="Pfam" id="PF25329">
    <property type="entry name" value="C2_GDE1"/>
    <property type="match status" value="1"/>
</dbReference>
<dbReference type="PROSITE" id="PS51166">
    <property type="entry name" value="CBM20"/>
    <property type="match status" value="1"/>
</dbReference>
<name>A0ABM1DNS9_PRICU</name>
<dbReference type="SUPFAM" id="SSF49452">
    <property type="entry name" value="Starch-binding domain-like"/>
    <property type="match status" value="1"/>
</dbReference>
<dbReference type="Gene3D" id="3.20.20.190">
    <property type="entry name" value="Phosphatidylinositol (PI) phosphodiesterase"/>
    <property type="match status" value="1"/>
</dbReference>
<dbReference type="CDD" id="cd08572">
    <property type="entry name" value="GDPD_GDE5_like"/>
    <property type="match status" value="1"/>
</dbReference>
<evidence type="ECO:0000256" key="2">
    <source>
        <dbReference type="SAM" id="MobiDB-lite"/>
    </source>
</evidence>